<protein>
    <recommendedName>
        <fullName evidence="3">phosphoinositide 5-phosphatase</fullName>
        <ecNumber evidence="3">3.1.3.36</ecNumber>
    </recommendedName>
</protein>
<evidence type="ECO:0000256" key="5">
    <source>
        <dbReference type="SAM" id="MobiDB-lite"/>
    </source>
</evidence>
<evidence type="ECO:0000256" key="2">
    <source>
        <dbReference type="ARBA" id="ARBA00009678"/>
    </source>
</evidence>
<evidence type="ECO:0000256" key="1">
    <source>
        <dbReference type="ARBA" id="ARBA00008943"/>
    </source>
</evidence>
<evidence type="ECO:0000313" key="8">
    <source>
        <dbReference type="Proteomes" id="UP000241107"/>
    </source>
</evidence>
<dbReference type="Gene3D" id="3.60.10.10">
    <property type="entry name" value="Endonuclease/exonuclease/phosphatase"/>
    <property type="match status" value="1"/>
</dbReference>
<dbReference type="PANTHER" id="PTHR11200:SF257">
    <property type="entry name" value="PHOSPHOINOSITIDE 5-PHOSPHATASE"/>
    <property type="match status" value="1"/>
</dbReference>
<dbReference type="STRING" id="418784.A0A2P7YM57"/>
<dbReference type="EMBL" id="PYFQ01000009">
    <property type="protein sequence ID" value="PSK37057.1"/>
    <property type="molecule type" value="Genomic_DNA"/>
</dbReference>
<comment type="similarity">
    <text evidence="1">Belongs to the synaptojanin family.</text>
</comment>
<dbReference type="InterPro" id="IPR046985">
    <property type="entry name" value="IP5"/>
</dbReference>
<feature type="domain" description="SAC" evidence="6">
    <location>
        <begin position="147"/>
        <end position="506"/>
    </location>
</feature>
<dbReference type="GO" id="GO:0004439">
    <property type="term" value="F:phosphatidylinositol-4,5-bisphosphate 5-phosphatase activity"/>
    <property type="evidence" value="ECO:0007669"/>
    <property type="project" value="UniProtKB-EC"/>
</dbReference>
<dbReference type="InterPro" id="IPR000300">
    <property type="entry name" value="IPPc"/>
</dbReference>
<evidence type="ECO:0000313" key="7">
    <source>
        <dbReference type="EMBL" id="PSK37057.1"/>
    </source>
</evidence>
<dbReference type="GO" id="GO:0005737">
    <property type="term" value="C:cytoplasm"/>
    <property type="evidence" value="ECO:0007669"/>
    <property type="project" value="TreeGrafter"/>
</dbReference>
<dbReference type="Pfam" id="PF22669">
    <property type="entry name" value="Exo_endo_phos2"/>
    <property type="match status" value="1"/>
</dbReference>
<keyword evidence="8" id="KW-1185">Reference proteome</keyword>
<dbReference type="GO" id="GO:0043813">
    <property type="term" value="F:phosphatidylinositol-3,5-bisphosphate 5-phosphatase activity"/>
    <property type="evidence" value="ECO:0007669"/>
    <property type="project" value="TreeGrafter"/>
</dbReference>
<sequence length="1120" mass="125157">MKILLCEEPRTIALVSETHALTFRLASSSLDDPKKSPSVEVQIEPNSNFQHNRKYKVLIHRDIHGCLGLITIEQQVYLALITGASTNVARPVPYESVDKIFAVDFVSLGSNEWDYVNLDSGGMAVQTQEPDEFDPQAQRTVHPCFEIKKLLSNGSFYYSNDFDLTSTLQNRGIDATKFDKAAHDAEKADDITRVNLQHYEQQYMWNSFLMNELLKFRANLDEDAMEVIDHNRFLTTVIRGFAKTVRLNSRGDTISIISKQSWKRAGTRFNARGIDDDGHVANFVETDFIFNNVSLRLVFSFTQIRGSVPAFWEQDSTLINPKITITRSREATQPAFNKHFDEVCEKYGVCHIVNLLSKTKTQEVNVLRCYKELLDRSPHKSELSYSHFDFHAETKQLSGGFAGATKILPLLFDSLESFGWYDFDVQEAEAVTRQNGVFRVNCLDCLDRTNLVEQVVCQRVLSHILRSQMPAGGKSPREKQLIEELTLKHNALWADNGDAISQIYTGTNALKSSFSRSGKMNFAGALSDVTKSVSRMYQNTFVDSKKQLTIDLLLGKDAKNGKAVKIFDPIYEFVHDKLQENALAFTTYKNINMFVGTFNVSAASHPIKESLEDWLFPASNDKYTAPELYAIGLQELIELNAGSFLTSDSSKPSQWGEFLNKQLNSKGEDYYLLRTEAIASMSVYLFVRRDQTQHVTQVSGSSKKTGLGGMTANKGACAVRFEFGSTSFALVTSHLAAGVNATIERYNDYTLIMQGLTFTRNYTIGDHDNIIWFGDLNYRVELPNDRCRYLVESGAFDELNDADQLRAEMAKGGAFSELQESPLLFYPTYKYDKGTSNYDTSEKQRVPSWTDRILYRSVNKDGLKALNYGSVMDIFVSDHKPVFSTFKVNIKVVNKAKKLKLAEDYYNAYKKEYGSSLSLIEFDNESSPGSTANSTFTSKTLSEMNILEDEYSPSKPPARGPKPRAVNTLPKRVPPPPVSRKAVSQNQGNELSDRLKARHEISTPPPPPPSRNSAPPSRNHNLGFSAAPLVPSGSQPSTPRSMSPSVTNTSASSPTKPAASESRPPVKPSKPKALSTNKVEQLPQQKSSGARAPPPPPPRANTNGSSSKGNMMDWKPLVPQ</sequence>
<evidence type="ECO:0000256" key="3">
    <source>
        <dbReference type="ARBA" id="ARBA00013044"/>
    </source>
</evidence>
<organism evidence="7 8">
    <name type="scientific">Candidozyma pseudohaemuli</name>
    <dbReference type="NCBI Taxonomy" id="418784"/>
    <lineage>
        <taxon>Eukaryota</taxon>
        <taxon>Fungi</taxon>
        <taxon>Dikarya</taxon>
        <taxon>Ascomycota</taxon>
        <taxon>Saccharomycotina</taxon>
        <taxon>Pichiomycetes</taxon>
        <taxon>Metschnikowiaceae</taxon>
        <taxon>Candidozyma</taxon>
    </lineage>
</organism>
<dbReference type="EC" id="3.1.3.36" evidence="3"/>
<feature type="region of interest" description="Disordered" evidence="5">
    <location>
        <begin position="950"/>
        <end position="1120"/>
    </location>
</feature>
<dbReference type="AlphaFoldDB" id="A0A2P7YM57"/>
<feature type="compositionally biased region" description="Low complexity" evidence="5">
    <location>
        <begin position="1047"/>
        <end position="1062"/>
    </location>
</feature>
<proteinExistence type="inferred from homology"/>
<evidence type="ECO:0000256" key="4">
    <source>
        <dbReference type="ARBA" id="ARBA00022801"/>
    </source>
</evidence>
<dbReference type="RefSeq" id="XP_024712908.1">
    <property type="nucleotide sequence ID" value="XM_024858821.1"/>
</dbReference>
<accession>A0A2P7YM57</accession>
<dbReference type="VEuPathDB" id="FungiDB:C7M61_003484"/>
<dbReference type="GO" id="GO:0016020">
    <property type="term" value="C:membrane"/>
    <property type="evidence" value="ECO:0007669"/>
    <property type="project" value="TreeGrafter"/>
</dbReference>
<dbReference type="PROSITE" id="PS50275">
    <property type="entry name" value="SAC"/>
    <property type="match status" value="1"/>
</dbReference>
<dbReference type="Pfam" id="PF02383">
    <property type="entry name" value="Syja_N"/>
    <property type="match status" value="1"/>
</dbReference>
<dbReference type="Proteomes" id="UP000241107">
    <property type="component" value="Unassembled WGS sequence"/>
</dbReference>
<comment type="caution">
    <text evidence="7">The sequence shown here is derived from an EMBL/GenBank/DDBJ whole genome shotgun (WGS) entry which is preliminary data.</text>
</comment>
<reference evidence="7 8" key="1">
    <citation type="submission" date="2018-03" db="EMBL/GenBank/DDBJ databases">
        <title>Candida pseudohaemulonii genome assembly and annotation.</title>
        <authorList>
            <person name="Munoz J.F."/>
            <person name="Gade L.G."/>
            <person name="Chow N.A."/>
            <person name="Litvintseva A.P."/>
            <person name="Loparev V.N."/>
            <person name="Cuomo C.A."/>
        </authorList>
    </citation>
    <scope>NUCLEOTIDE SEQUENCE [LARGE SCALE GENOMIC DNA]</scope>
    <source>
        <strain evidence="7 8">B12108</strain>
    </source>
</reference>
<feature type="compositionally biased region" description="Polar residues" evidence="5">
    <location>
        <begin position="1032"/>
        <end position="1046"/>
    </location>
</feature>
<dbReference type="InterPro" id="IPR002013">
    <property type="entry name" value="SAC_dom"/>
</dbReference>
<dbReference type="GO" id="GO:0046856">
    <property type="term" value="P:phosphatidylinositol dephosphorylation"/>
    <property type="evidence" value="ECO:0007669"/>
    <property type="project" value="InterPro"/>
</dbReference>
<dbReference type="SUPFAM" id="SSF56219">
    <property type="entry name" value="DNase I-like"/>
    <property type="match status" value="1"/>
</dbReference>
<name>A0A2P7YM57_9ASCO</name>
<dbReference type="SMART" id="SM00128">
    <property type="entry name" value="IPPc"/>
    <property type="match status" value="1"/>
</dbReference>
<dbReference type="PANTHER" id="PTHR11200">
    <property type="entry name" value="INOSITOL 5-PHOSPHATASE"/>
    <property type="match status" value="1"/>
</dbReference>
<dbReference type="OrthoDB" id="405996at2759"/>
<evidence type="ECO:0000259" key="6">
    <source>
        <dbReference type="PROSITE" id="PS50275"/>
    </source>
</evidence>
<keyword evidence="4" id="KW-0378">Hydrolase</keyword>
<feature type="compositionally biased region" description="Basic and acidic residues" evidence="5">
    <location>
        <begin position="991"/>
        <end position="1001"/>
    </location>
</feature>
<dbReference type="InterPro" id="IPR036691">
    <property type="entry name" value="Endo/exonu/phosph_ase_sf"/>
</dbReference>
<gene>
    <name evidence="7" type="ORF">C7M61_003484</name>
</gene>
<comment type="similarity">
    <text evidence="2">In the central section; belongs to the inositol 1,4,5-trisphosphate 5-phosphatase family.</text>
</comment>
<feature type="compositionally biased region" description="Polar residues" evidence="5">
    <location>
        <begin position="1074"/>
        <end position="1088"/>
    </location>
</feature>
<dbReference type="GeneID" id="36566872"/>